<dbReference type="AlphaFoldDB" id="A0A3M6UVL8"/>
<keyword evidence="4" id="KW-1185">Reference proteome</keyword>
<evidence type="ECO:0000256" key="2">
    <source>
        <dbReference type="SAM" id="Phobius"/>
    </source>
</evidence>
<dbReference type="EMBL" id="RCHS01000659">
    <property type="protein sequence ID" value="RMX57368.1"/>
    <property type="molecule type" value="Genomic_DNA"/>
</dbReference>
<sequence length="224" mass="25561">MEIGASTRVSLTKRQKEHLVFTYACGLFSKIVKAVTSVTWRIMGRVAKRFRYDGGIDEEIEQPNATSYSDNRTKENEEISGHGCLDATGRDRRELLLQDFQETLSEGTSDEGSEGPSGDEVLDHNKGKYFPPDYHQVEDLKDILAEIGKVALKYLLKEYHVFPDDRLSAAILCGESRIISLLRVSEDSQNVRSEGISFVHKNIQDFLMPPIWRRRRRVIRALDL</sequence>
<evidence type="ECO:0000313" key="4">
    <source>
        <dbReference type="Proteomes" id="UP000275408"/>
    </source>
</evidence>
<gene>
    <name evidence="3" type="ORF">pdam_00016034</name>
</gene>
<keyword evidence="2" id="KW-0472">Membrane</keyword>
<feature type="transmembrane region" description="Helical" evidence="2">
    <location>
        <begin position="20"/>
        <end position="42"/>
    </location>
</feature>
<reference evidence="3 4" key="1">
    <citation type="journal article" date="2018" name="Sci. Rep.">
        <title>Comparative analysis of the Pocillopora damicornis genome highlights role of immune system in coral evolution.</title>
        <authorList>
            <person name="Cunning R."/>
            <person name="Bay R.A."/>
            <person name="Gillette P."/>
            <person name="Baker A.C."/>
            <person name="Traylor-Knowles N."/>
        </authorList>
    </citation>
    <scope>NUCLEOTIDE SEQUENCE [LARGE SCALE GENOMIC DNA]</scope>
    <source>
        <strain evidence="3">RSMAS</strain>
        <tissue evidence="3">Whole animal</tissue>
    </source>
</reference>
<proteinExistence type="predicted"/>
<feature type="compositionally biased region" description="Basic and acidic residues" evidence="1">
    <location>
        <begin position="71"/>
        <end position="80"/>
    </location>
</feature>
<accession>A0A3M6UVL8</accession>
<feature type="region of interest" description="Disordered" evidence="1">
    <location>
        <begin position="61"/>
        <end position="86"/>
    </location>
</feature>
<keyword evidence="2" id="KW-0812">Transmembrane</keyword>
<keyword evidence="2" id="KW-1133">Transmembrane helix</keyword>
<comment type="caution">
    <text evidence="3">The sequence shown here is derived from an EMBL/GenBank/DDBJ whole genome shotgun (WGS) entry which is preliminary data.</text>
</comment>
<dbReference type="Proteomes" id="UP000275408">
    <property type="component" value="Unassembled WGS sequence"/>
</dbReference>
<evidence type="ECO:0000313" key="3">
    <source>
        <dbReference type="EMBL" id="RMX57368.1"/>
    </source>
</evidence>
<organism evidence="3 4">
    <name type="scientific">Pocillopora damicornis</name>
    <name type="common">Cauliflower coral</name>
    <name type="synonym">Millepora damicornis</name>
    <dbReference type="NCBI Taxonomy" id="46731"/>
    <lineage>
        <taxon>Eukaryota</taxon>
        <taxon>Metazoa</taxon>
        <taxon>Cnidaria</taxon>
        <taxon>Anthozoa</taxon>
        <taxon>Hexacorallia</taxon>
        <taxon>Scleractinia</taxon>
        <taxon>Astrocoeniina</taxon>
        <taxon>Pocilloporidae</taxon>
        <taxon>Pocillopora</taxon>
    </lineage>
</organism>
<evidence type="ECO:0000256" key="1">
    <source>
        <dbReference type="SAM" id="MobiDB-lite"/>
    </source>
</evidence>
<name>A0A3M6UVL8_POCDA</name>
<protein>
    <submittedName>
        <fullName evidence="3">Uncharacterized protein</fullName>
    </submittedName>
</protein>